<comment type="caution">
    <text evidence="1">The sequence shown here is derived from an EMBL/GenBank/DDBJ whole genome shotgun (WGS) entry which is preliminary data.</text>
</comment>
<reference evidence="1" key="1">
    <citation type="submission" date="2021-05" db="EMBL/GenBank/DDBJ databases">
        <authorList>
            <person name="Pan Q."/>
            <person name="Jouanno E."/>
            <person name="Zahm M."/>
            <person name="Klopp C."/>
            <person name="Cabau C."/>
            <person name="Louis A."/>
            <person name="Berthelot C."/>
            <person name="Parey E."/>
            <person name="Roest Crollius H."/>
            <person name="Montfort J."/>
            <person name="Robinson-Rechavi M."/>
            <person name="Bouchez O."/>
            <person name="Lampietro C."/>
            <person name="Lopez Roques C."/>
            <person name="Donnadieu C."/>
            <person name="Postlethwait J."/>
            <person name="Bobe J."/>
            <person name="Dillon D."/>
            <person name="Chandos A."/>
            <person name="von Hippel F."/>
            <person name="Guiguen Y."/>
        </authorList>
    </citation>
    <scope>NUCLEOTIDE SEQUENCE</scope>
    <source>
        <strain evidence="1">YG-Jan2019</strain>
    </source>
</reference>
<evidence type="ECO:0000313" key="1">
    <source>
        <dbReference type="EMBL" id="KAJ8015888.1"/>
    </source>
</evidence>
<name>A0ACC2HJ56_DALPE</name>
<proteinExistence type="predicted"/>
<evidence type="ECO:0000313" key="2">
    <source>
        <dbReference type="Proteomes" id="UP001157502"/>
    </source>
</evidence>
<dbReference type="EMBL" id="CM055728">
    <property type="protein sequence ID" value="KAJ8015888.1"/>
    <property type="molecule type" value="Genomic_DNA"/>
</dbReference>
<protein>
    <submittedName>
        <fullName evidence="1">Uncharacterized protein</fullName>
    </submittedName>
</protein>
<keyword evidence="2" id="KW-1185">Reference proteome</keyword>
<sequence>MSITRSFFRGCHCQCDLVVDEEPHNEVLDLVVDEEPHKSLCSLEALDLSHNRLTSVPIHLPRPLRQLTLQHNSISQITAYIFGHLRPGLESLRLSYNNLGDEGVQKVSFVGVYRSLAELLLDNNRLGEVPSSVWKFRKLLVLRLDYNQIR</sequence>
<organism evidence="1 2">
    <name type="scientific">Dallia pectoralis</name>
    <name type="common">Alaska blackfish</name>
    <dbReference type="NCBI Taxonomy" id="75939"/>
    <lineage>
        <taxon>Eukaryota</taxon>
        <taxon>Metazoa</taxon>
        <taxon>Chordata</taxon>
        <taxon>Craniata</taxon>
        <taxon>Vertebrata</taxon>
        <taxon>Euteleostomi</taxon>
        <taxon>Actinopterygii</taxon>
        <taxon>Neopterygii</taxon>
        <taxon>Teleostei</taxon>
        <taxon>Protacanthopterygii</taxon>
        <taxon>Esociformes</taxon>
        <taxon>Umbridae</taxon>
        <taxon>Dallia</taxon>
    </lineage>
</organism>
<gene>
    <name evidence="1" type="ORF">DPEC_G00001230</name>
</gene>
<dbReference type="Proteomes" id="UP001157502">
    <property type="component" value="Chromosome 1"/>
</dbReference>
<accession>A0ACC2HJ56</accession>